<organism evidence="1 2">
    <name type="scientific">Elysia crispata</name>
    <name type="common">lettuce slug</name>
    <dbReference type="NCBI Taxonomy" id="231223"/>
    <lineage>
        <taxon>Eukaryota</taxon>
        <taxon>Metazoa</taxon>
        <taxon>Spiralia</taxon>
        <taxon>Lophotrochozoa</taxon>
        <taxon>Mollusca</taxon>
        <taxon>Gastropoda</taxon>
        <taxon>Heterobranchia</taxon>
        <taxon>Euthyneura</taxon>
        <taxon>Panpulmonata</taxon>
        <taxon>Sacoglossa</taxon>
        <taxon>Placobranchoidea</taxon>
        <taxon>Plakobranchidae</taxon>
        <taxon>Elysia</taxon>
    </lineage>
</organism>
<comment type="caution">
    <text evidence="1">The sequence shown here is derived from an EMBL/GenBank/DDBJ whole genome shotgun (WGS) entry which is preliminary data.</text>
</comment>
<protein>
    <submittedName>
        <fullName evidence="1">Uncharacterized protein</fullName>
    </submittedName>
</protein>
<keyword evidence="2" id="KW-1185">Reference proteome</keyword>
<sequence>MSRQEGLVHASIDLLTTGEGWRIYLNHSTVKVCISILTRKTGDGERAALKGWRPPSVGHAGLRPYLPRSQPQDYLLCDTVGGQWTTVATGRIRQDVQFVADYSRT</sequence>
<evidence type="ECO:0000313" key="1">
    <source>
        <dbReference type="EMBL" id="KAK3767562.1"/>
    </source>
</evidence>
<name>A0AAE0ZFS7_9GAST</name>
<proteinExistence type="predicted"/>
<reference evidence="1" key="1">
    <citation type="journal article" date="2023" name="G3 (Bethesda)">
        <title>A reference genome for the long-term kleptoplast-retaining sea slug Elysia crispata morphotype clarki.</title>
        <authorList>
            <person name="Eastman K.E."/>
            <person name="Pendleton A.L."/>
            <person name="Shaikh M.A."/>
            <person name="Suttiyut T."/>
            <person name="Ogas R."/>
            <person name="Tomko P."/>
            <person name="Gavelis G."/>
            <person name="Widhalm J.R."/>
            <person name="Wisecaver J.H."/>
        </authorList>
    </citation>
    <scope>NUCLEOTIDE SEQUENCE</scope>
    <source>
        <strain evidence="1">ECLA1</strain>
    </source>
</reference>
<dbReference type="EMBL" id="JAWDGP010004135">
    <property type="protein sequence ID" value="KAK3767562.1"/>
    <property type="molecule type" value="Genomic_DNA"/>
</dbReference>
<dbReference type="Proteomes" id="UP001283361">
    <property type="component" value="Unassembled WGS sequence"/>
</dbReference>
<gene>
    <name evidence="1" type="ORF">RRG08_003824</name>
</gene>
<accession>A0AAE0ZFS7</accession>
<evidence type="ECO:0000313" key="2">
    <source>
        <dbReference type="Proteomes" id="UP001283361"/>
    </source>
</evidence>
<dbReference type="AlphaFoldDB" id="A0AAE0ZFS7"/>